<dbReference type="PANTHER" id="PTHR14003:SF22">
    <property type="entry name" value="FINGER DOMAIN PROTEIN, PUTATIVE (AFU_ORTHOLOGUE AFUA_4G11480)-RELATED"/>
    <property type="match status" value="1"/>
</dbReference>
<evidence type="ECO:0000259" key="7">
    <source>
        <dbReference type="PROSITE" id="PS50157"/>
    </source>
</evidence>
<dbReference type="GO" id="GO:0000981">
    <property type="term" value="F:DNA-binding transcription factor activity, RNA polymerase II-specific"/>
    <property type="evidence" value="ECO:0007669"/>
    <property type="project" value="UniProtKB-ARBA"/>
</dbReference>
<dbReference type="Proteomes" id="UP001302602">
    <property type="component" value="Unassembled WGS sequence"/>
</dbReference>
<accession>A0AAN6TY36</accession>
<evidence type="ECO:0000256" key="6">
    <source>
        <dbReference type="SAM" id="MobiDB-lite"/>
    </source>
</evidence>
<feature type="domain" description="C2H2-type" evidence="7">
    <location>
        <begin position="16"/>
        <end position="45"/>
    </location>
</feature>
<feature type="domain" description="C2H2-type" evidence="7">
    <location>
        <begin position="46"/>
        <end position="75"/>
    </location>
</feature>
<dbReference type="GO" id="GO:0005667">
    <property type="term" value="C:transcription regulator complex"/>
    <property type="evidence" value="ECO:0007669"/>
    <property type="project" value="TreeGrafter"/>
</dbReference>
<dbReference type="GO" id="GO:0008270">
    <property type="term" value="F:zinc ion binding"/>
    <property type="evidence" value="ECO:0007669"/>
    <property type="project" value="UniProtKB-KW"/>
</dbReference>
<protein>
    <recommendedName>
        <fullName evidence="7">C2H2-type domain-containing protein</fullName>
    </recommendedName>
</protein>
<dbReference type="EMBL" id="MU853230">
    <property type="protein sequence ID" value="KAK4122779.1"/>
    <property type="molecule type" value="Genomic_DNA"/>
</dbReference>
<evidence type="ECO:0000256" key="3">
    <source>
        <dbReference type="ARBA" id="ARBA00022771"/>
    </source>
</evidence>
<dbReference type="GO" id="GO:0000785">
    <property type="term" value="C:chromatin"/>
    <property type="evidence" value="ECO:0007669"/>
    <property type="project" value="TreeGrafter"/>
</dbReference>
<feature type="domain" description="C2H2-type" evidence="7">
    <location>
        <begin position="106"/>
        <end position="137"/>
    </location>
</feature>
<feature type="domain" description="C2H2-type" evidence="7">
    <location>
        <begin position="76"/>
        <end position="105"/>
    </location>
</feature>
<dbReference type="InterPro" id="IPR013087">
    <property type="entry name" value="Znf_C2H2_type"/>
</dbReference>
<keyword evidence="1" id="KW-0479">Metal-binding</keyword>
<dbReference type="PROSITE" id="PS50157">
    <property type="entry name" value="ZINC_FINGER_C2H2_2"/>
    <property type="match status" value="4"/>
</dbReference>
<dbReference type="PANTHER" id="PTHR14003">
    <property type="entry name" value="TRANSCRIPTIONAL REPRESSOR PROTEIN YY"/>
    <property type="match status" value="1"/>
</dbReference>
<dbReference type="FunFam" id="3.30.160.60:FF:000125">
    <property type="entry name" value="Putative zinc finger protein 143"/>
    <property type="match status" value="1"/>
</dbReference>
<evidence type="ECO:0000256" key="4">
    <source>
        <dbReference type="ARBA" id="ARBA00022833"/>
    </source>
</evidence>
<reference evidence="8" key="2">
    <citation type="submission" date="2023-05" db="EMBL/GenBank/DDBJ databases">
        <authorList>
            <consortium name="Lawrence Berkeley National Laboratory"/>
            <person name="Steindorff A."/>
            <person name="Hensen N."/>
            <person name="Bonometti L."/>
            <person name="Westerberg I."/>
            <person name="Brannstrom I.O."/>
            <person name="Guillou S."/>
            <person name="Cros-Aarteil S."/>
            <person name="Calhoun S."/>
            <person name="Haridas S."/>
            <person name="Kuo A."/>
            <person name="Mondo S."/>
            <person name="Pangilinan J."/>
            <person name="Riley R."/>
            <person name="Labutti K."/>
            <person name="Andreopoulos B."/>
            <person name="Lipzen A."/>
            <person name="Chen C."/>
            <person name="Yanf M."/>
            <person name="Daum C."/>
            <person name="Ng V."/>
            <person name="Clum A."/>
            <person name="Ohm R."/>
            <person name="Martin F."/>
            <person name="Silar P."/>
            <person name="Natvig D."/>
            <person name="Lalanne C."/>
            <person name="Gautier V."/>
            <person name="Ament-Velasquez S.L."/>
            <person name="Kruys A."/>
            <person name="Hutchinson M.I."/>
            <person name="Powell A.J."/>
            <person name="Barry K."/>
            <person name="Miller A.N."/>
            <person name="Grigoriev I.V."/>
            <person name="Debuchy R."/>
            <person name="Gladieux P."/>
            <person name="Thoren M.H."/>
            <person name="Johannesson H."/>
        </authorList>
    </citation>
    <scope>NUCLEOTIDE SEQUENCE</scope>
    <source>
        <strain evidence="8">CBS 731.68</strain>
    </source>
</reference>
<name>A0AAN6TY36_9PEZI</name>
<dbReference type="Pfam" id="PF00096">
    <property type="entry name" value="zf-C2H2"/>
    <property type="match status" value="3"/>
</dbReference>
<organism evidence="8 9">
    <name type="scientific">Parathielavia appendiculata</name>
    <dbReference type="NCBI Taxonomy" id="2587402"/>
    <lineage>
        <taxon>Eukaryota</taxon>
        <taxon>Fungi</taxon>
        <taxon>Dikarya</taxon>
        <taxon>Ascomycota</taxon>
        <taxon>Pezizomycotina</taxon>
        <taxon>Sordariomycetes</taxon>
        <taxon>Sordariomycetidae</taxon>
        <taxon>Sordariales</taxon>
        <taxon>Chaetomiaceae</taxon>
        <taxon>Parathielavia</taxon>
    </lineage>
</organism>
<dbReference type="InterPro" id="IPR036236">
    <property type="entry name" value="Znf_C2H2_sf"/>
</dbReference>
<keyword evidence="9" id="KW-1185">Reference proteome</keyword>
<evidence type="ECO:0000313" key="8">
    <source>
        <dbReference type="EMBL" id="KAK4122779.1"/>
    </source>
</evidence>
<feature type="compositionally biased region" description="Polar residues" evidence="6">
    <location>
        <begin position="184"/>
        <end position="196"/>
    </location>
</feature>
<dbReference type="GO" id="GO:0000978">
    <property type="term" value="F:RNA polymerase II cis-regulatory region sequence-specific DNA binding"/>
    <property type="evidence" value="ECO:0007669"/>
    <property type="project" value="TreeGrafter"/>
</dbReference>
<evidence type="ECO:0000256" key="5">
    <source>
        <dbReference type="PROSITE-ProRule" id="PRU00042"/>
    </source>
</evidence>
<feature type="compositionally biased region" description="Pro residues" evidence="6">
    <location>
        <begin position="260"/>
        <end position="271"/>
    </location>
</feature>
<dbReference type="AlphaFoldDB" id="A0AAN6TY36"/>
<reference evidence="8" key="1">
    <citation type="journal article" date="2023" name="Mol. Phylogenet. Evol.">
        <title>Genome-scale phylogeny and comparative genomics of the fungal order Sordariales.</title>
        <authorList>
            <person name="Hensen N."/>
            <person name="Bonometti L."/>
            <person name="Westerberg I."/>
            <person name="Brannstrom I.O."/>
            <person name="Guillou S."/>
            <person name="Cros-Aarteil S."/>
            <person name="Calhoun S."/>
            <person name="Haridas S."/>
            <person name="Kuo A."/>
            <person name="Mondo S."/>
            <person name="Pangilinan J."/>
            <person name="Riley R."/>
            <person name="LaButti K."/>
            <person name="Andreopoulos B."/>
            <person name="Lipzen A."/>
            <person name="Chen C."/>
            <person name="Yan M."/>
            <person name="Daum C."/>
            <person name="Ng V."/>
            <person name="Clum A."/>
            <person name="Steindorff A."/>
            <person name="Ohm R.A."/>
            <person name="Martin F."/>
            <person name="Silar P."/>
            <person name="Natvig D.O."/>
            <person name="Lalanne C."/>
            <person name="Gautier V."/>
            <person name="Ament-Velasquez S.L."/>
            <person name="Kruys A."/>
            <person name="Hutchinson M.I."/>
            <person name="Powell A.J."/>
            <person name="Barry K."/>
            <person name="Miller A.N."/>
            <person name="Grigoriev I.V."/>
            <person name="Debuchy R."/>
            <person name="Gladieux P."/>
            <person name="Hiltunen Thoren M."/>
            <person name="Johannesson H."/>
        </authorList>
    </citation>
    <scope>NUCLEOTIDE SEQUENCE</scope>
    <source>
        <strain evidence="8">CBS 731.68</strain>
    </source>
</reference>
<evidence type="ECO:0000256" key="2">
    <source>
        <dbReference type="ARBA" id="ARBA00022737"/>
    </source>
</evidence>
<keyword evidence="4" id="KW-0862">Zinc</keyword>
<dbReference type="SMART" id="SM00355">
    <property type="entry name" value="ZnF_C2H2"/>
    <property type="match status" value="4"/>
</dbReference>
<dbReference type="FunFam" id="3.30.160.60:FF:000072">
    <property type="entry name" value="zinc finger protein 143 isoform X1"/>
    <property type="match status" value="2"/>
</dbReference>
<dbReference type="Gene3D" id="3.30.160.60">
    <property type="entry name" value="Classic Zinc Finger"/>
    <property type="match status" value="4"/>
</dbReference>
<dbReference type="SUPFAM" id="SSF57667">
    <property type="entry name" value="beta-beta-alpha zinc fingers"/>
    <property type="match status" value="3"/>
</dbReference>
<comment type="caution">
    <text evidence="8">The sequence shown here is derived from an EMBL/GenBank/DDBJ whole genome shotgun (WGS) entry which is preliminary data.</text>
</comment>
<keyword evidence="3 5" id="KW-0863">Zinc-finger</keyword>
<evidence type="ECO:0000256" key="1">
    <source>
        <dbReference type="ARBA" id="ARBA00022723"/>
    </source>
</evidence>
<dbReference type="GeneID" id="87825855"/>
<dbReference type="RefSeq" id="XP_062646550.1">
    <property type="nucleotide sequence ID" value="XM_062789085.1"/>
</dbReference>
<evidence type="ECO:0000313" key="9">
    <source>
        <dbReference type="Proteomes" id="UP001302602"/>
    </source>
</evidence>
<feature type="compositionally biased region" description="Basic residues" evidence="6">
    <location>
        <begin position="125"/>
        <end position="135"/>
    </location>
</feature>
<feature type="region of interest" description="Disordered" evidence="6">
    <location>
        <begin position="125"/>
        <end position="232"/>
    </location>
</feature>
<keyword evidence="2" id="KW-0677">Repeat</keyword>
<feature type="region of interest" description="Disordered" evidence="6">
    <location>
        <begin position="252"/>
        <end position="333"/>
    </location>
</feature>
<dbReference type="PROSITE" id="PS00028">
    <property type="entry name" value="ZINC_FINGER_C2H2_1"/>
    <property type="match status" value="4"/>
</dbReference>
<gene>
    <name evidence="8" type="ORF">N657DRAFT_575208</name>
</gene>
<sequence>MDVGDMVTSDTGNRNFRCDWEGCRKAFNRKSDLQRHYRIHTNERPFGCTWAGCSQRFIQRSALTVHMRTHTGEKPHGCLHPGCGKKFSDSSSLARHRRIHTGNRPYKCNHDGCTKSFCRKTTMVKHLKRSHHPGRHSPEMEDMISDGGSDSPPSTPNSHVAMPLQPSLGFGPITGQPAYPAGYPQQSTPSFAQTAQHAPYALQPQYGHRHSLPHSQPTPDYHGLSQPQQHPPALGQVFQRTASLPHQLQYHPQVPRQGPERPPLNIPPSPYPTGEHDITSSIPQASPGGFSVTSGHGSPAAQQDFYTHLPPGNNQQRQQQQHEQHQQHQHPQQSWGFDGEVAVVQQYQSPTDVTAIGSLPFSAANNFELWDPDKLDFNETGMTMPSTRINEMS</sequence>
<feature type="compositionally biased region" description="Polar residues" evidence="6">
    <location>
        <begin position="291"/>
        <end position="305"/>
    </location>
</feature>
<proteinExistence type="predicted"/>